<accession>A0A0L8KX46</accession>
<keyword evidence="1" id="KW-1133">Transmembrane helix</keyword>
<keyword evidence="1" id="KW-0812">Transmembrane</keyword>
<dbReference type="Proteomes" id="UP000037023">
    <property type="component" value="Unassembled WGS sequence"/>
</dbReference>
<dbReference type="RefSeq" id="WP_033204805.1">
    <property type="nucleotide sequence ID" value="NZ_LGUP01000096.1"/>
</dbReference>
<feature type="transmembrane region" description="Helical" evidence="1">
    <location>
        <begin position="64"/>
        <end position="83"/>
    </location>
</feature>
<keyword evidence="1" id="KW-0472">Membrane</keyword>
<comment type="caution">
    <text evidence="2">The sequence shown here is derived from an EMBL/GenBank/DDBJ whole genome shotgun (WGS) entry which is preliminary data.</text>
</comment>
<name>A0A0L8KX46_STRVR</name>
<dbReference type="InterPro" id="IPR025671">
    <property type="entry name" value="HXXEE"/>
</dbReference>
<dbReference type="OrthoDB" id="4808449at2"/>
<evidence type="ECO:0000313" key="2">
    <source>
        <dbReference type="EMBL" id="KOG30314.1"/>
    </source>
</evidence>
<dbReference type="PATRIC" id="fig|1938.6.peg.2684"/>
<gene>
    <name evidence="2" type="ORF">ADK34_12350</name>
</gene>
<evidence type="ECO:0000313" key="3">
    <source>
        <dbReference type="Proteomes" id="UP000037023"/>
    </source>
</evidence>
<dbReference type="AlphaFoldDB" id="A0A0L8KX46"/>
<proteinExistence type="predicted"/>
<feature type="transmembrane region" description="Helical" evidence="1">
    <location>
        <begin position="147"/>
        <end position="170"/>
    </location>
</feature>
<protein>
    <submittedName>
        <fullName evidence="2">Membrane protein</fullName>
    </submittedName>
</protein>
<dbReference type="EMBL" id="LGUP01000096">
    <property type="protein sequence ID" value="KOG30314.1"/>
    <property type="molecule type" value="Genomic_DNA"/>
</dbReference>
<dbReference type="Pfam" id="PF13787">
    <property type="entry name" value="HXXEE"/>
    <property type="match status" value="1"/>
</dbReference>
<reference evidence="2 3" key="1">
    <citation type="submission" date="2015-06" db="EMBL/GenBank/DDBJ databases">
        <authorList>
            <person name="Hoefler B.C."/>
            <person name="Straight P.D."/>
        </authorList>
    </citation>
    <scope>NUCLEOTIDE SEQUENCE [LARGE SCALE GENOMIC DNA]</scope>
    <source>
        <strain evidence="2 3">NRRL 3427</strain>
    </source>
</reference>
<organism evidence="2 3">
    <name type="scientific">Streptomyces viridochromogenes</name>
    <dbReference type="NCBI Taxonomy" id="1938"/>
    <lineage>
        <taxon>Bacteria</taxon>
        <taxon>Bacillati</taxon>
        <taxon>Actinomycetota</taxon>
        <taxon>Actinomycetes</taxon>
        <taxon>Kitasatosporales</taxon>
        <taxon>Streptomycetaceae</taxon>
        <taxon>Streptomyces</taxon>
    </lineage>
</organism>
<evidence type="ECO:0000256" key="1">
    <source>
        <dbReference type="SAM" id="Phobius"/>
    </source>
</evidence>
<sequence length="177" mass="18297">MTTTSKPNPLVTYGLFLAWAVHDAEELAFGPRWLRENLPGLRERFPGVPEAVWRAAEGVDDREFALAVGAMAVIVGAASVAGARSGGRSAFYQGAVNGFGLHGLVHLVQAAAVRGVTPGSVTSPLVVVPFSLWARGRLRRAGVLRPAGLGGVVAGLAVAAGATVASHAVARRLAPRF</sequence>